<dbReference type="EMBL" id="BNJF01000003">
    <property type="protein sequence ID" value="GHO47799.1"/>
    <property type="molecule type" value="Genomic_DNA"/>
</dbReference>
<protein>
    <recommendedName>
        <fullName evidence="1">AB hydrolase-1 domain-containing protein</fullName>
    </recommendedName>
</protein>
<reference evidence="2" key="1">
    <citation type="submission" date="2020-10" db="EMBL/GenBank/DDBJ databases">
        <title>Taxonomic study of unclassified bacteria belonging to the class Ktedonobacteria.</title>
        <authorList>
            <person name="Yabe S."/>
            <person name="Wang C.M."/>
            <person name="Zheng Y."/>
            <person name="Sakai Y."/>
            <person name="Cavaletti L."/>
            <person name="Monciardini P."/>
            <person name="Donadio S."/>
        </authorList>
    </citation>
    <scope>NUCLEOTIDE SEQUENCE</scope>
    <source>
        <strain evidence="2">SOSP1-1</strain>
    </source>
</reference>
<feature type="domain" description="AB hydrolase-1" evidence="1">
    <location>
        <begin position="21"/>
        <end position="165"/>
    </location>
</feature>
<keyword evidence="3" id="KW-1185">Reference proteome</keyword>
<dbReference type="Proteomes" id="UP000612362">
    <property type="component" value="Unassembled WGS sequence"/>
</dbReference>
<dbReference type="RefSeq" id="WP_220197035.1">
    <property type="nucleotide sequence ID" value="NZ_BNJF01000003.1"/>
</dbReference>
<dbReference type="GO" id="GO:0016020">
    <property type="term" value="C:membrane"/>
    <property type="evidence" value="ECO:0007669"/>
    <property type="project" value="TreeGrafter"/>
</dbReference>
<dbReference type="PRINTS" id="PR00111">
    <property type="entry name" value="ABHYDROLASE"/>
</dbReference>
<dbReference type="AlphaFoldDB" id="A0A8J3IAM2"/>
<dbReference type="PANTHER" id="PTHR43798">
    <property type="entry name" value="MONOACYLGLYCEROL LIPASE"/>
    <property type="match status" value="1"/>
</dbReference>
<organism evidence="2 3">
    <name type="scientific">Ktedonospora formicarum</name>
    <dbReference type="NCBI Taxonomy" id="2778364"/>
    <lineage>
        <taxon>Bacteria</taxon>
        <taxon>Bacillati</taxon>
        <taxon>Chloroflexota</taxon>
        <taxon>Ktedonobacteria</taxon>
        <taxon>Ktedonobacterales</taxon>
        <taxon>Ktedonobacteraceae</taxon>
        <taxon>Ktedonospora</taxon>
    </lineage>
</organism>
<gene>
    <name evidence="2" type="ORF">KSX_59620</name>
</gene>
<dbReference type="InterPro" id="IPR029058">
    <property type="entry name" value="AB_hydrolase_fold"/>
</dbReference>
<dbReference type="InterPro" id="IPR000073">
    <property type="entry name" value="AB_hydrolase_1"/>
</dbReference>
<sequence length="277" mass="30492">MLTIETRVGRVAYEEQGAGLPLVLLSANPGDHHHFDSIVPQLSRSFRTIALDWPGYGNSPAPEPPQSASAMFLADVLEEVVDSLHLESAFFLGNSVGGYAAARLAIRHPERVRALILVDSGGFSPPTLFIRLGCWLKGREFVTRLMATSFARFYLKRRTPLVNRLIAEIDAGRAIPSRIAVDAAIWRSFTRPDHDLRAAAAQILAPTLLIYGRFDPVIRDGDNARASIPHAQYVVMETGHEPFAEDPDAFLKALEAFFLSIPDDRRSHVSSHSSGAR</sequence>
<evidence type="ECO:0000313" key="3">
    <source>
        <dbReference type="Proteomes" id="UP000612362"/>
    </source>
</evidence>
<dbReference type="SUPFAM" id="SSF53474">
    <property type="entry name" value="alpha/beta-Hydrolases"/>
    <property type="match status" value="1"/>
</dbReference>
<evidence type="ECO:0000313" key="2">
    <source>
        <dbReference type="EMBL" id="GHO47799.1"/>
    </source>
</evidence>
<proteinExistence type="predicted"/>
<dbReference type="PANTHER" id="PTHR43798:SF33">
    <property type="entry name" value="HYDROLASE, PUTATIVE (AFU_ORTHOLOGUE AFUA_2G14860)-RELATED"/>
    <property type="match status" value="1"/>
</dbReference>
<accession>A0A8J3IAM2</accession>
<dbReference type="Pfam" id="PF00561">
    <property type="entry name" value="Abhydrolase_1"/>
    <property type="match status" value="1"/>
</dbReference>
<comment type="caution">
    <text evidence="2">The sequence shown here is derived from an EMBL/GenBank/DDBJ whole genome shotgun (WGS) entry which is preliminary data.</text>
</comment>
<dbReference type="Gene3D" id="3.40.50.1820">
    <property type="entry name" value="alpha/beta hydrolase"/>
    <property type="match status" value="1"/>
</dbReference>
<evidence type="ECO:0000259" key="1">
    <source>
        <dbReference type="Pfam" id="PF00561"/>
    </source>
</evidence>
<dbReference type="InterPro" id="IPR050266">
    <property type="entry name" value="AB_hydrolase_sf"/>
</dbReference>
<name>A0A8J3IAM2_9CHLR</name>